<dbReference type="OrthoDB" id="1922182at2759"/>
<evidence type="ECO:0000256" key="1">
    <source>
        <dbReference type="SAM" id="MobiDB-lite"/>
    </source>
</evidence>
<comment type="caution">
    <text evidence="2">The sequence shown here is derived from an EMBL/GenBank/DDBJ whole genome shotgun (WGS) entry which is preliminary data.</text>
</comment>
<dbReference type="PANTHER" id="PTHR36320:SF1">
    <property type="entry name" value="OS04G0611300 PROTEIN"/>
    <property type="match status" value="1"/>
</dbReference>
<sequence length="120" mass="13007">MAKSLRSKREKRLRAIRREIVEPFYDTKDAAKLAAQEAALAAPKLPANPSPNSTAAMVTNTNTGTDTVSSVNNTDVEMRDGNQSMGSLKPIGGVGKKSKRKFKMAKGKRPGKGPRRNCHI</sequence>
<proteinExistence type="predicted"/>
<feature type="region of interest" description="Disordered" evidence="1">
    <location>
        <begin position="44"/>
        <end position="120"/>
    </location>
</feature>
<accession>A0A6A1W8H4</accession>
<evidence type="ECO:0000313" key="4">
    <source>
        <dbReference type="Proteomes" id="UP000516437"/>
    </source>
</evidence>
<dbReference type="Proteomes" id="UP000516437">
    <property type="component" value="Chromosome 2"/>
</dbReference>
<keyword evidence="4" id="KW-1185">Reference proteome</keyword>
<reference evidence="2" key="3">
    <citation type="submission" date="2019-09" db="EMBL/GenBank/DDBJ databases">
        <authorList>
            <person name="Gao Z."/>
        </authorList>
    </citation>
    <scope>NUCLEOTIDE SEQUENCE</scope>
    <source>
        <tissue evidence="2">Leaves</tissue>
    </source>
</reference>
<name>A0A6A1W8H4_9ROSI</name>
<dbReference type="EMBL" id="RXIC02000020">
    <property type="protein sequence ID" value="KAB1221569.1"/>
    <property type="molecule type" value="Genomic_DNA"/>
</dbReference>
<dbReference type="EMBL" id="RXIC02000020">
    <property type="protein sequence ID" value="KAB1221564.1"/>
    <property type="molecule type" value="Genomic_DNA"/>
</dbReference>
<protein>
    <submittedName>
        <fullName evidence="2">Uncharacterized protein</fullName>
    </submittedName>
</protein>
<gene>
    <name evidence="3" type="ORF">CJ030_MR2G027118</name>
    <name evidence="2" type="ORF">CJ030_MR2G027123</name>
</gene>
<reference evidence="2" key="1">
    <citation type="submission" date="2018-07" db="EMBL/GenBank/DDBJ databases">
        <authorList>
            <person name="Gao Z.-S."/>
            <person name="Jia H.-M."/>
            <person name="Jia H.-J."/>
            <person name="Cai Q.-L."/>
            <person name="Wang Y."/>
            <person name="Zhao H.-B."/>
        </authorList>
    </citation>
    <scope>NUCLEOTIDE SEQUENCE</scope>
    <source>
        <tissue evidence="2">Leaves</tissue>
    </source>
</reference>
<organism evidence="2 4">
    <name type="scientific">Morella rubra</name>
    <name type="common">Chinese bayberry</name>
    <dbReference type="NCBI Taxonomy" id="262757"/>
    <lineage>
        <taxon>Eukaryota</taxon>
        <taxon>Viridiplantae</taxon>
        <taxon>Streptophyta</taxon>
        <taxon>Embryophyta</taxon>
        <taxon>Tracheophyta</taxon>
        <taxon>Spermatophyta</taxon>
        <taxon>Magnoliopsida</taxon>
        <taxon>eudicotyledons</taxon>
        <taxon>Gunneridae</taxon>
        <taxon>Pentapetalae</taxon>
        <taxon>rosids</taxon>
        <taxon>fabids</taxon>
        <taxon>Fagales</taxon>
        <taxon>Myricaceae</taxon>
        <taxon>Morella</taxon>
    </lineage>
</organism>
<evidence type="ECO:0000313" key="3">
    <source>
        <dbReference type="EMBL" id="KAB1221569.1"/>
    </source>
</evidence>
<dbReference type="AlphaFoldDB" id="A0A6A1W8H4"/>
<feature type="compositionally biased region" description="Polar residues" evidence="1">
    <location>
        <begin position="50"/>
        <end position="86"/>
    </location>
</feature>
<dbReference type="PANTHER" id="PTHR36320">
    <property type="entry name" value="OS04G0611300 PROTEIN"/>
    <property type="match status" value="1"/>
</dbReference>
<feature type="compositionally biased region" description="Basic residues" evidence="1">
    <location>
        <begin position="96"/>
        <end position="120"/>
    </location>
</feature>
<evidence type="ECO:0000313" key="2">
    <source>
        <dbReference type="EMBL" id="KAB1221564.1"/>
    </source>
</evidence>
<reference evidence="2 4" key="2">
    <citation type="journal article" date="2019" name="Plant Biotechnol. J.">
        <title>The red bayberry genome and genetic basis of sex determination.</title>
        <authorList>
            <person name="Jia H.M."/>
            <person name="Jia H.J."/>
            <person name="Cai Q.L."/>
            <person name="Wang Y."/>
            <person name="Zhao H.B."/>
            <person name="Yang W.F."/>
            <person name="Wang G.Y."/>
            <person name="Li Y.H."/>
            <person name="Zhan D.L."/>
            <person name="Shen Y.T."/>
            <person name="Niu Q.F."/>
            <person name="Chang L."/>
            <person name="Qiu J."/>
            <person name="Zhao L."/>
            <person name="Xie H.B."/>
            <person name="Fu W.Y."/>
            <person name="Jin J."/>
            <person name="Li X.W."/>
            <person name="Jiao Y."/>
            <person name="Zhou C.C."/>
            <person name="Tu T."/>
            <person name="Chai C.Y."/>
            <person name="Gao J.L."/>
            <person name="Fan L.J."/>
            <person name="van de Weg E."/>
            <person name="Wang J.Y."/>
            <person name="Gao Z.S."/>
        </authorList>
    </citation>
    <scope>NUCLEOTIDE SEQUENCE [LARGE SCALE GENOMIC DNA]</scope>
    <source>
        <tissue evidence="2">Leaves</tissue>
    </source>
</reference>